<accession>A0ABR3UT78</accession>
<dbReference type="Pfam" id="PF21087">
    <property type="entry name" value="Glyco_hydro_134"/>
    <property type="match status" value="1"/>
</dbReference>
<sequence>MKFSAITSALIVAGTSAAAVPAKLQARQESGSYSVPELGARKQQVTAAGANSFDLAIAMLETDKMDTKYAYGDNKVDDAANFGIFKQNWGVLRVCCDSFKGQPQSDWNNGALLNSDLEADVSCLKQCQSHYGLRTWLAGHRWGETGFNNPNTEDINNYISGVEHIEQQLLTQPDAMTNDIRYYIYVVPV</sequence>
<reference evidence="2 3" key="1">
    <citation type="submission" date="2024-09" db="EMBL/GenBank/DDBJ databases">
        <title>T2T genomes of carrot and Alternaria dauci and their utility for understanding host-pathogen interaction during carrot leaf blight disease.</title>
        <authorList>
            <person name="Liu W."/>
            <person name="Xu S."/>
            <person name="Ou C."/>
            <person name="Liu X."/>
            <person name="Zhuang F."/>
            <person name="Deng X.W."/>
        </authorList>
    </citation>
    <scope>NUCLEOTIDE SEQUENCE [LARGE SCALE GENOMIC DNA]</scope>
    <source>
        <strain evidence="2 3">A2016</strain>
    </source>
</reference>
<evidence type="ECO:0000313" key="3">
    <source>
        <dbReference type="Proteomes" id="UP001578633"/>
    </source>
</evidence>
<organism evidence="2 3">
    <name type="scientific">Alternaria dauci</name>
    <dbReference type="NCBI Taxonomy" id="48095"/>
    <lineage>
        <taxon>Eukaryota</taxon>
        <taxon>Fungi</taxon>
        <taxon>Dikarya</taxon>
        <taxon>Ascomycota</taxon>
        <taxon>Pezizomycotina</taxon>
        <taxon>Dothideomycetes</taxon>
        <taxon>Pleosporomycetidae</taxon>
        <taxon>Pleosporales</taxon>
        <taxon>Pleosporineae</taxon>
        <taxon>Pleosporaceae</taxon>
        <taxon>Alternaria</taxon>
        <taxon>Alternaria sect. Porri</taxon>
    </lineage>
</organism>
<comment type="caution">
    <text evidence="2">The sequence shown here is derived from an EMBL/GenBank/DDBJ whole genome shotgun (WGS) entry which is preliminary data.</text>
</comment>
<dbReference type="RefSeq" id="XP_069310245.1">
    <property type="nucleotide sequence ID" value="XM_069447579.1"/>
</dbReference>
<gene>
    <name evidence="2" type="ORF">ACET3X_000003</name>
</gene>
<dbReference type="Proteomes" id="UP001578633">
    <property type="component" value="Chromosome 1"/>
</dbReference>
<dbReference type="InterPro" id="IPR049168">
    <property type="entry name" value="Glyco_hydro_134"/>
</dbReference>
<protein>
    <submittedName>
        <fullName evidence="2">Uncharacterized protein</fullName>
    </submittedName>
</protein>
<keyword evidence="3" id="KW-1185">Reference proteome</keyword>
<name>A0ABR3UT78_9PLEO</name>
<dbReference type="EMBL" id="JBHGVX010000001">
    <property type="protein sequence ID" value="KAL1799661.1"/>
    <property type="molecule type" value="Genomic_DNA"/>
</dbReference>
<dbReference type="GeneID" id="96080325"/>
<evidence type="ECO:0000256" key="1">
    <source>
        <dbReference type="SAM" id="SignalP"/>
    </source>
</evidence>
<feature type="chain" id="PRO_5046224375" evidence="1">
    <location>
        <begin position="18"/>
        <end position="189"/>
    </location>
</feature>
<evidence type="ECO:0000313" key="2">
    <source>
        <dbReference type="EMBL" id="KAL1799661.1"/>
    </source>
</evidence>
<proteinExistence type="predicted"/>
<feature type="signal peptide" evidence="1">
    <location>
        <begin position="1"/>
        <end position="17"/>
    </location>
</feature>
<keyword evidence="1" id="KW-0732">Signal</keyword>